<dbReference type="InterPro" id="IPR003439">
    <property type="entry name" value="ABC_transporter-like_ATP-bd"/>
</dbReference>
<dbReference type="Gene3D" id="3.40.50.300">
    <property type="entry name" value="P-loop containing nucleotide triphosphate hydrolases"/>
    <property type="match status" value="1"/>
</dbReference>
<feature type="non-terminal residue" evidence="2">
    <location>
        <position position="1"/>
    </location>
</feature>
<keyword evidence="3" id="KW-1185">Reference proteome</keyword>
<evidence type="ECO:0000259" key="1">
    <source>
        <dbReference type="Pfam" id="PF00005"/>
    </source>
</evidence>
<dbReference type="Proteomes" id="UP000807469">
    <property type="component" value="Unassembled WGS sequence"/>
</dbReference>
<keyword evidence="2" id="KW-0378">Hydrolase</keyword>
<reference evidence="2" key="1">
    <citation type="submission" date="2020-11" db="EMBL/GenBank/DDBJ databases">
        <authorList>
            <consortium name="DOE Joint Genome Institute"/>
            <person name="Ahrendt S."/>
            <person name="Riley R."/>
            <person name="Andreopoulos W."/>
            <person name="Labutti K."/>
            <person name="Pangilinan J."/>
            <person name="Ruiz-Duenas F.J."/>
            <person name="Barrasa J.M."/>
            <person name="Sanchez-Garcia M."/>
            <person name="Camarero S."/>
            <person name="Miyauchi S."/>
            <person name="Serrano A."/>
            <person name="Linde D."/>
            <person name="Babiker R."/>
            <person name="Drula E."/>
            <person name="Ayuso-Fernandez I."/>
            <person name="Pacheco R."/>
            <person name="Padilla G."/>
            <person name="Ferreira P."/>
            <person name="Barriuso J."/>
            <person name="Kellner H."/>
            <person name="Castanera R."/>
            <person name="Alfaro M."/>
            <person name="Ramirez L."/>
            <person name="Pisabarro A.G."/>
            <person name="Kuo A."/>
            <person name="Tritt A."/>
            <person name="Lipzen A."/>
            <person name="He G."/>
            <person name="Yan M."/>
            <person name="Ng V."/>
            <person name="Cullen D."/>
            <person name="Martin F."/>
            <person name="Rosso M.-N."/>
            <person name="Henrissat B."/>
            <person name="Hibbett D."/>
            <person name="Martinez A.T."/>
            <person name="Grigoriev I.V."/>
        </authorList>
    </citation>
    <scope>NUCLEOTIDE SEQUENCE</scope>
    <source>
        <strain evidence="2">CIRM-BRFM 674</strain>
    </source>
</reference>
<evidence type="ECO:0000313" key="3">
    <source>
        <dbReference type="Proteomes" id="UP000807469"/>
    </source>
</evidence>
<feature type="domain" description="ABC transporter" evidence="1">
    <location>
        <begin position="16"/>
        <end position="53"/>
    </location>
</feature>
<gene>
    <name evidence="2" type="ORF">BDN70DRAFT_817453</name>
</gene>
<dbReference type="OrthoDB" id="6500128at2759"/>
<dbReference type="AlphaFoldDB" id="A0A9P5YST2"/>
<comment type="caution">
    <text evidence="2">The sequence shown here is derived from an EMBL/GenBank/DDBJ whole genome shotgun (WGS) entry which is preliminary data.</text>
</comment>
<dbReference type="SUPFAM" id="SSF52540">
    <property type="entry name" value="P-loop containing nucleoside triphosphate hydrolases"/>
    <property type="match status" value="1"/>
</dbReference>
<dbReference type="InterPro" id="IPR039421">
    <property type="entry name" value="Type_1_exporter"/>
</dbReference>
<dbReference type="GO" id="GO:0005524">
    <property type="term" value="F:ATP binding"/>
    <property type="evidence" value="ECO:0007669"/>
    <property type="project" value="InterPro"/>
</dbReference>
<dbReference type="PANTHER" id="PTHR43394">
    <property type="entry name" value="ATP-DEPENDENT PERMEASE MDL1, MITOCHONDRIAL"/>
    <property type="match status" value="1"/>
</dbReference>
<dbReference type="Pfam" id="PF00005">
    <property type="entry name" value="ABC_tran"/>
    <property type="match status" value="1"/>
</dbReference>
<evidence type="ECO:0000313" key="2">
    <source>
        <dbReference type="EMBL" id="KAF9473296.1"/>
    </source>
</evidence>
<accession>A0A9P5YST2</accession>
<sequence>SSGLSSLQHENSHITLDTEIAGGGSNLSVGQRQIIALARAIVRESKVLILDEVSSWIARLLDYETDTVIQRTLRTVIGRDVTVITIAHRLQTLLDLDKTMVLDGGKIVGFDKPQDLMSKENGFLRTLVECSKDISALYETTNE</sequence>
<dbReference type="GO" id="GO:0015421">
    <property type="term" value="F:ABC-type oligopeptide transporter activity"/>
    <property type="evidence" value="ECO:0007669"/>
    <property type="project" value="TreeGrafter"/>
</dbReference>
<proteinExistence type="predicted"/>
<dbReference type="GO" id="GO:0016887">
    <property type="term" value="F:ATP hydrolysis activity"/>
    <property type="evidence" value="ECO:0007669"/>
    <property type="project" value="InterPro"/>
</dbReference>
<dbReference type="InterPro" id="IPR027417">
    <property type="entry name" value="P-loop_NTPase"/>
</dbReference>
<name>A0A9P5YST2_9AGAR</name>
<dbReference type="EMBL" id="MU155454">
    <property type="protein sequence ID" value="KAF9473296.1"/>
    <property type="molecule type" value="Genomic_DNA"/>
</dbReference>
<dbReference type="PANTHER" id="PTHR43394:SF1">
    <property type="entry name" value="ATP-BINDING CASSETTE SUB-FAMILY B MEMBER 10, MITOCHONDRIAL"/>
    <property type="match status" value="1"/>
</dbReference>
<protein>
    <submittedName>
        <fullName evidence="2">P-loop containing nucleoside triphosphate hydrolase protein</fullName>
    </submittedName>
</protein>
<organism evidence="2 3">
    <name type="scientific">Pholiota conissans</name>
    <dbReference type="NCBI Taxonomy" id="109636"/>
    <lineage>
        <taxon>Eukaryota</taxon>
        <taxon>Fungi</taxon>
        <taxon>Dikarya</taxon>
        <taxon>Basidiomycota</taxon>
        <taxon>Agaricomycotina</taxon>
        <taxon>Agaricomycetes</taxon>
        <taxon>Agaricomycetidae</taxon>
        <taxon>Agaricales</taxon>
        <taxon>Agaricineae</taxon>
        <taxon>Strophariaceae</taxon>
        <taxon>Pholiota</taxon>
    </lineage>
</organism>